<comment type="caution">
    <text evidence="2">The sequence shown here is derived from an EMBL/GenBank/DDBJ whole genome shotgun (WGS) entry which is preliminary data.</text>
</comment>
<keyword evidence="3" id="KW-1185">Reference proteome</keyword>
<gene>
    <name evidence="2" type="ORF">DNG_01080</name>
</gene>
<feature type="transmembrane region" description="Helical" evidence="1">
    <location>
        <begin position="93"/>
        <end position="114"/>
    </location>
</feature>
<keyword evidence="1" id="KW-0812">Transmembrane</keyword>
<name>A0AAE8MR00_9PEZI</name>
<dbReference type="EMBL" id="ONZQ02000001">
    <property type="protein sequence ID" value="SPN97569.1"/>
    <property type="molecule type" value="Genomic_DNA"/>
</dbReference>
<keyword evidence="1" id="KW-0472">Membrane</keyword>
<dbReference type="Proteomes" id="UP001187682">
    <property type="component" value="Unassembled WGS sequence"/>
</dbReference>
<accession>A0AAE8MR00</accession>
<reference evidence="2" key="1">
    <citation type="submission" date="2018-03" db="EMBL/GenBank/DDBJ databases">
        <authorList>
            <person name="Guldener U."/>
        </authorList>
    </citation>
    <scope>NUCLEOTIDE SEQUENCE</scope>
</reference>
<keyword evidence="1" id="KW-1133">Transmembrane helix</keyword>
<organism evidence="2 3">
    <name type="scientific">Cephalotrichum gorgonifer</name>
    <dbReference type="NCBI Taxonomy" id="2041049"/>
    <lineage>
        <taxon>Eukaryota</taxon>
        <taxon>Fungi</taxon>
        <taxon>Dikarya</taxon>
        <taxon>Ascomycota</taxon>
        <taxon>Pezizomycotina</taxon>
        <taxon>Sordariomycetes</taxon>
        <taxon>Hypocreomycetidae</taxon>
        <taxon>Microascales</taxon>
        <taxon>Microascaceae</taxon>
        <taxon>Cephalotrichum</taxon>
    </lineage>
</organism>
<dbReference type="AlphaFoldDB" id="A0AAE8MR00"/>
<dbReference type="Pfam" id="PF12716">
    <property type="entry name" value="Apq12"/>
    <property type="match status" value="1"/>
</dbReference>
<dbReference type="InterPro" id="IPR024316">
    <property type="entry name" value="APQ12"/>
</dbReference>
<evidence type="ECO:0000313" key="2">
    <source>
        <dbReference type="EMBL" id="SPN97569.1"/>
    </source>
</evidence>
<evidence type="ECO:0008006" key="4">
    <source>
        <dbReference type="Google" id="ProtNLM"/>
    </source>
</evidence>
<sequence length="166" mass="18397">MNLPSFLDLLNILPGSNDRSTTTTTPTLTDLNRYLAQLRPTESTTTMYLDALAQASTGLVSLLAPLPAPVLFALALVASLFVVRLVNRALTFFTRLLFQLMFWAFVVGVAAVFYDKGIEGTVALVRDVCGYVFDMGVFFWREWERYEKQRERGAGPEGAPGGLLRP</sequence>
<evidence type="ECO:0000256" key="1">
    <source>
        <dbReference type="SAM" id="Phobius"/>
    </source>
</evidence>
<protein>
    <recommendedName>
        <fullName evidence="4">Nuclear pore assembly and biogenesis-domain-containing protein</fullName>
    </recommendedName>
</protein>
<feature type="transmembrane region" description="Helical" evidence="1">
    <location>
        <begin position="66"/>
        <end position="86"/>
    </location>
</feature>
<proteinExistence type="predicted"/>
<evidence type="ECO:0000313" key="3">
    <source>
        <dbReference type="Proteomes" id="UP001187682"/>
    </source>
</evidence>